<dbReference type="EMBL" id="FZPH01000027">
    <property type="protein sequence ID" value="SNT65804.1"/>
    <property type="molecule type" value="Genomic_DNA"/>
</dbReference>
<reference evidence="2 3" key="1">
    <citation type="submission" date="2017-06" db="EMBL/GenBank/DDBJ databases">
        <authorList>
            <person name="Kim H.J."/>
            <person name="Triplett B.A."/>
        </authorList>
    </citation>
    <scope>NUCLEOTIDE SEQUENCE [LARGE SCALE GENOMIC DNA]</scope>
    <source>
        <strain evidence="2 3">CGMCC 4.5593</strain>
    </source>
</reference>
<proteinExistence type="predicted"/>
<evidence type="ECO:0000256" key="1">
    <source>
        <dbReference type="SAM" id="MobiDB-lite"/>
    </source>
</evidence>
<feature type="region of interest" description="Disordered" evidence="1">
    <location>
        <begin position="1"/>
        <end position="25"/>
    </location>
</feature>
<dbReference type="Proteomes" id="UP000198362">
    <property type="component" value="Unassembled WGS sequence"/>
</dbReference>
<protein>
    <recommendedName>
        <fullName evidence="4">PknH-like extracellular domain-containing protein</fullName>
    </recommendedName>
</protein>
<evidence type="ECO:0008006" key="4">
    <source>
        <dbReference type="Google" id="ProtNLM"/>
    </source>
</evidence>
<sequence>MTAPALVPSTSARPTPPRVSATPVPDRAPTVIPVSAFLALPEEMRFGRIRVPVEADRALPRLCGGEFTGGGVRAASAAVMSVYGLAGDPPGSIPHGVLYQTIRTYRGNGSTTFMRHLRTELASCQSFTHEGVPYRIRTATLAGVGDEALTIDVSQPQTDLPGNPVGGTQTNRAVVIRIGDTVTVLWDAEYERSSSKPEVVADFARRAVDAIHAWRR</sequence>
<dbReference type="AlphaFoldDB" id="A0A239PGU4"/>
<accession>A0A239PGU4</accession>
<evidence type="ECO:0000313" key="2">
    <source>
        <dbReference type="EMBL" id="SNT65804.1"/>
    </source>
</evidence>
<keyword evidence="3" id="KW-1185">Reference proteome</keyword>
<organism evidence="2 3">
    <name type="scientific">Asanoa hainanensis</name>
    <dbReference type="NCBI Taxonomy" id="560556"/>
    <lineage>
        <taxon>Bacteria</taxon>
        <taxon>Bacillati</taxon>
        <taxon>Actinomycetota</taxon>
        <taxon>Actinomycetes</taxon>
        <taxon>Micromonosporales</taxon>
        <taxon>Micromonosporaceae</taxon>
        <taxon>Asanoa</taxon>
    </lineage>
</organism>
<gene>
    <name evidence="2" type="ORF">SAMN05421812_12712</name>
</gene>
<evidence type="ECO:0000313" key="3">
    <source>
        <dbReference type="Proteomes" id="UP000198362"/>
    </source>
</evidence>
<name>A0A239PGU4_9ACTN</name>